<dbReference type="Gene3D" id="2.30.30.420">
    <property type="entry name" value="glucansucrase"/>
    <property type="match status" value="1"/>
</dbReference>
<keyword evidence="8" id="KW-0677">Repeat</keyword>
<dbReference type="InterPro" id="IPR003318">
    <property type="entry name" value="Glyco_hydro70cat"/>
</dbReference>
<feature type="repeat" description="Cell wall-binding" evidence="11">
    <location>
        <begin position="339"/>
        <end position="358"/>
    </location>
</feature>
<dbReference type="PROSITE" id="PS51170">
    <property type="entry name" value="CW"/>
    <property type="match status" value="2"/>
</dbReference>
<evidence type="ECO:0000256" key="2">
    <source>
        <dbReference type="ARBA" id="ARBA00003243"/>
    </source>
</evidence>
<dbReference type="SUPFAM" id="SSF51445">
    <property type="entry name" value="(Trans)glycosidases"/>
    <property type="match status" value="2"/>
</dbReference>
<dbReference type="EMBL" id="JBCLUF010000001">
    <property type="protein sequence ID" value="MEY8661334.1"/>
    <property type="molecule type" value="Genomic_DNA"/>
</dbReference>
<evidence type="ECO:0000256" key="4">
    <source>
        <dbReference type="ARBA" id="ARBA00012592"/>
    </source>
</evidence>
<dbReference type="Gene3D" id="2.10.270.20">
    <property type="match status" value="3"/>
</dbReference>
<keyword evidence="15" id="KW-1185">Reference proteome</keyword>
<feature type="compositionally biased region" description="Low complexity" evidence="12">
    <location>
        <begin position="52"/>
        <end position="63"/>
    </location>
</feature>
<dbReference type="Gene3D" id="2.10.270.10">
    <property type="entry name" value="Cholin Binding"/>
    <property type="match status" value="5"/>
</dbReference>
<keyword evidence="6" id="KW-0808">Transferase</keyword>
<feature type="repeat" description="Cell wall-binding" evidence="11">
    <location>
        <begin position="402"/>
        <end position="421"/>
    </location>
</feature>
<protein>
    <recommendedName>
        <fullName evidence="4">dextransucrase</fullName>
        <ecNumber evidence="4">2.4.1.5</ecNumber>
    </recommendedName>
    <alternativeName>
        <fullName evidence="9">Dextransucrase</fullName>
    </alternativeName>
    <alternativeName>
        <fullName evidence="10">Sucrose 6-glucosyltransferase</fullName>
    </alternativeName>
</protein>
<evidence type="ECO:0000256" key="6">
    <source>
        <dbReference type="ARBA" id="ARBA00022679"/>
    </source>
</evidence>
<evidence type="ECO:0000256" key="1">
    <source>
        <dbReference type="ARBA" id="ARBA00001152"/>
    </source>
</evidence>
<dbReference type="Proteomes" id="UP001565236">
    <property type="component" value="Unassembled WGS sequence"/>
</dbReference>
<comment type="function">
    <text evidence="2">Production of extracellular glucans, that are thought to play a key role in the development of the dental plaque because of their ability to adhere to smooth surfaces and mediate the aggregation of bacterial cells and food debris.</text>
</comment>
<dbReference type="RefSeq" id="WP_369939704.1">
    <property type="nucleotide sequence ID" value="NZ_JBCLUF010000001.1"/>
</dbReference>
<dbReference type="Pfam" id="PF19127">
    <property type="entry name" value="Choline_bind_3"/>
    <property type="match status" value="4"/>
</dbReference>
<evidence type="ECO:0000256" key="5">
    <source>
        <dbReference type="ARBA" id="ARBA00022676"/>
    </source>
</evidence>
<dbReference type="Gene3D" id="3.20.20.470">
    <property type="entry name" value="Glucansucrase"/>
    <property type="match status" value="1"/>
</dbReference>
<comment type="caution">
    <text evidence="14">The sequence shown here is derived from an EMBL/GenBank/DDBJ whole genome shotgun (WGS) entry which is preliminary data.</text>
</comment>
<evidence type="ECO:0000256" key="3">
    <source>
        <dbReference type="ARBA" id="ARBA00009247"/>
    </source>
</evidence>
<feature type="region of interest" description="Disordered" evidence="12">
    <location>
        <begin position="52"/>
        <end position="143"/>
    </location>
</feature>
<feature type="domain" description="Glycoside hydrolase family 70 catalytic" evidence="13">
    <location>
        <begin position="704"/>
        <end position="1501"/>
    </location>
</feature>
<feature type="compositionally biased region" description="Polar residues" evidence="12">
    <location>
        <begin position="118"/>
        <end position="143"/>
    </location>
</feature>
<dbReference type="GO" id="GO:0016787">
    <property type="term" value="F:hydrolase activity"/>
    <property type="evidence" value="ECO:0007669"/>
    <property type="project" value="UniProtKB-KW"/>
</dbReference>
<dbReference type="InterPro" id="IPR022263">
    <property type="entry name" value="KxYKxGKxW"/>
</dbReference>
<dbReference type="Pfam" id="PF19258">
    <property type="entry name" value="KxYKxGKxW_sig"/>
    <property type="match status" value="1"/>
</dbReference>
<dbReference type="NCBIfam" id="TIGR03715">
    <property type="entry name" value="KxYKxGKxW"/>
    <property type="match status" value="1"/>
</dbReference>
<evidence type="ECO:0000313" key="15">
    <source>
        <dbReference type="Proteomes" id="UP001565236"/>
    </source>
</evidence>
<keyword evidence="5" id="KW-0328">Glycosyltransferase</keyword>
<feature type="compositionally biased region" description="Low complexity" evidence="12">
    <location>
        <begin position="107"/>
        <end position="117"/>
    </location>
</feature>
<evidence type="ECO:0000256" key="12">
    <source>
        <dbReference type="SAM" id="MobiDB-lite"/>
    </source>
</evidence>
<comment type="catalytic activity">
    <reaction evidence="1">
        <text>[(1-&gt;6)-alpha-D-glucosyl](n) + sucrose = [(1-&gt;6)-alpha-D-glucosyl](n+1) + D-fructose</text>
        <dbReference type="Rhea" id="RHEA:18825"/>
        <dbReference type="Rhea" id="RHEA-COMP:11144"/>
        <dbReference type="Rhea" id="RHEA-COMP:11145"/>
        <dbReference type="ChEBI" id="CHEBI:17992"/>
        <dbReference type="ChEBI" id="CHEBI:18269"/>
        <dbReference type="ChEBI" id="CHEBI:37721"/>
        <dbReference type="EC" id="2.4.1.5"/>
    </reaction>
</comment>
<gene>
    <name evidence="14" type="ORF">AALT52_00290</name>
</gene>
<evidence type="ECO:0000256" key="8">
    <source>
        <dbReference type="ARBA" id="ARBA00022737"/>
    </source>
</evidence>
<accession>A0ABV4DQD6</accession>
<evidence type="ECO:0000256" key="7">
    <source>
        <dbReference type="ARBA" id="ARBA00022729"/>
    </source>
</evidence>
<evidence type="ECO:0000256" key="11">
    <source>
        <dbReference type="PROSITE-ProRule" id="PRU00591"/>
    </source>
</evidence>
<dbReference type="Pfam" id="PF02324">
    <property type="entry name" value="Glyco_hydro_70"/>
    <property type="match status" value="1"/>
</dbReference>
<evidence type="ECO:0000256" key="9">
    <source>
        <dbReference type="ARBA" id="ARBA00029911"/>
    </source>
</evidence>
<keyword evidence="7" id="KW-0732">Signal</keyword>
<dbReference type="InterPro" id="IPR018337">
    <property type="entry name" value="Cell_wall/Cho-bd_repeat"/>
</dbReference>
<evidence type="ECO:0000313" key="14">
    <source>
        <dbReference type="EMBL" id="MEY8661334.1"/>
    </source>
</evidence>
<reference evidence="14 15" key="1">
    <citation type="submission" date="2024-03" db="EMBL/GenBank/DDBJ databases">
        <title>Mouse gut bacterial collection (mGBC) of GemPharmatech.</title>
        <authorList>
            <person name="He Y."/>
            <person name="Dong L."/>
            <person name="Wu D."/>
            <person name="Gao X."/>
            <person name="Lin Z."/>
        </authorList>
    </citation>
    <scope>NUCLEOTIDE SEQUENCE [LARGE SCALE GENOMIC DNA]</scope>
    <source>
        <strain evidence="14 15">15-30</strain>
    </source>
</reference>
<proteinExistence type="inferred from homology"/>
<dbReference type="Pfam" id="PF01473">
    <property type="entry name" value="Choline_bind_1"/>
    <property type="match status" value="7"/>
</dbReference>
<dbReference type="InterPro" id="IPR017853">
    <property type="entry name" value="GH"/>
</dbReference>
<keyword evidence="14" id="KW-0378">Hydrolase</keyword>
<comment type="similarity">
    <text evidence="3">Belongs to the glycosyl hydrolase 70 family.</text>
</comment>
<dbReference type="SUPFAM" id="SSF69360">
    <property type="entry name" value="Cell wall binding repeat"/>
    <property type="match status" value="5"/>
</dbReference>
<organism evidence="14 15">
    <name type="scientific">Ligilactobacillus faecis</name>
    <dbReference type="NCBI Taxonomy" id="762833"/>
    <lineage>
        <taxon>Bacteria</taxon>
        <taxon>Bacillati</taxon>
        <taxon>Bacillota</taxon>
        <taxon>Bacilli</taxon>
        <taxon>Lactobacillales</taxon>
        <taxon>Lactobacillaceae</taxon>
        <taxon>Ligilactobacillus</taxon>
    </lineage>
</organism>
<evidence type="ECO:0000259" key="13">
    <source>
        <dbReference type="Pfam" id="PF02324"/>
    </source>
</evidence>
<evidence type="ECO:0000256" key="10">
    <source>
        <dbReference type="ARBA" id="ARBA00032238"/>
    </source>
</evidence>
<dbReference type="EC" id="2.4.1.5" evidence="4"/>
<sequence>MKFEIKKRFKMYKAGKNWVVAPLIFVGIGLGMTITAPKVLADSDNAQTVVTTTNDTKTDAPQTKAETDTAQELAPVTTDTTATKTADKTTPEEATETSETKEKEATTETTTATPNETVSVQADPTTQASVEKQTATTEKTEPAQVSQVKQDGNWYLVDDKTGDKLTGFQEIKDQNKTVYYSPASGQMQYGWQNIDNNVHYFDTFDGAMAIGQKKINDHWYLFNEQGQMQRGLQDLTAYGEPKTAYYNQDGWMQYGWQNIDNNAHYFDKYDGAMAVGQKKIDNHWYLFNKQGQMQRGLQDLTAYGEPKTAYYNQDGWMQYGWQWVNNATRYFDTFNGAMTTGQRLINGHWYLFDQNGAMQRGLQTIKNQNKTVYYNQDGWMKYGWQWVNNATRYFDTFNGAMTTGQQKINGHWYLFDQNGAMQRGYQYIPEQQKIVYYNQDGWMLYGKQKIAGTTQNFDTYNGALKATGQQKIGDHWYLFGKDGKVLTGFQEIKDQNKIVYYSPKTAQMQYGQQKIADHWYNFDTYTGAMKTGFVAIPEQNKTVYYATNGQMQYGKQKIANNWYYFDTYTGAMNKGDIVLANEKLTFDKETGALKTGLQTIEGNTYYVDPIEGKYARNFLLNDNDTWYYFDANGLGKVQLATNFIPAKDATDSDFAKGNQLYSYDLNSIENVDGYLTADSWYRPKMILRQGKTWESSTATDKRPILMTWWPSAQIKANYLNYMADQGVIANGNYTQDSDPAQMQKAAEEVQKNLEVKIAAKGNETEWLRELMSNFIKQQSIWNKDTEVIRYDGMQFQGGFLKYGNSDLVPNTKSDWRLLGRQPINIDGKGTQGAEFLLANDIDNSNPIVQAEQLNWLHYLLNFGTITAGDDQANFDGYRVDAVDNVDADLLKIAGDYMNAAYKTDQSDQQANRHLSILEDWNINDAAYTKTIGVPQLSIDNHMVIQLAVSLSKAPGQNDRLGRFIEWNLVDRSNDDSENEAIPNFIFVRAHDNSVQAAIQDAITDTTGAGVNQFDWDQLAQGLETYYADQASTTKKYNRYNIVSSYAMILTNKDTVPRIYYGDLFHDGGQYMSGRSIYYDAIDNLLRSRVKYVAGGQTMAVDQNDIMTSVRFGKGAMKASDLGTAETRTQGIGMVLSNKTDLHLNDGEKVVLHMGAAHKNQAYRAVLLTTDDGLMSYASDENAPVVYTDDNGDLIFSGQDVVVNGTSVANTSVRGVANPFVTGYLAVWVPVGASADQDARTQAGTELRNDGQTFRSNAALDSNVIYEGFSNFQSMPTKPEEYTNAIIAKNVDLFKQWGITSFEFAPQYRSSEDGTFLDSVINNGYAFTDRYDLGFEKPTKYGTDQDLRDAIRALHAAGIQAIADWVPDQVYNLPEQEVVMATRVNDHGVYVDGAPIKDTLYVANSKGGGKYQAQYGGEFLQELQEKYPELFKEKQVSTGVAMDPSVKIKEWSAKYMNGTNILGRGAGYVLRASEDGPYFNIATQNVILPGELQTDDQGFIQDTKGNIRYIENGKYAHDQFIKDDAGNWYYFDHAGNMVKEGKNDNGFVVLDDPEYGGAYFFMNNGVSFRNGFMVARDGATYYFDANGRMIKGKTVTIAGRSYSFDVDGRMI</sequence>
<name>A0ABV4DQD6_9LACO</name>